<accession>A0ABN6F4K7</accession>
<sequence>MAKCPVCGQRKGKRACVQHGEPVCSVCCDETRGKACQGCSHHSGSKKSYNYTQVPFYDEQMMDDTDRQRMAAWVAWALCHLDRKEGMTDRQVSSLLERVMDVLYFREKNPAFADPRERKRFTWFTGELMKVVKSYPDDQWTRVVATVWGAVTREGNEGRGYLDGARKSAPIAPPIKNPSVLSRWFT</sequence>
<evidence type="ECO:0000313" key="1">
    <source>
        <dbReference type="EMBL" id="BCS97019.1"/>
    </source>
</evidence>
<name>A0ABN6F4K7_9BACT</name>
<dbReference type="RefSeq" id="WP_236888451.1">
    <property type="nucleotide sequence ID" value="NZ_AP024488.1"/>
</dbReference>
<evidence type="ECO:0000313" key="2">
    <source>
        <dbReference type="Proteomes" id="UP001320148"/>
    </source>
</evidence>
<dbReference type="Proteomes" id="UP001320148">
    <property type="component" value="Chromosome"/>
</dbReference>
<organism evidence="1 2">
    <name type="scientific">Desulfoluna limicola</name>
    <dbReference type="NCBI Taxonomy" id="2810562"/>
    <lineage>
        <taxon>Bacteria</taxon>
        <taxon>Pseudomonadati</taxon>
        <taxon>Thermodesulfobacteriota</taxon>
        <taxon>Desulfobacteria</taxon>
        <taxon>Desulfobacterales</taxon>
        <taxon>Desulfolunaceae</taxon>
        <taxon>Desulfoluna</taxon>
    </lineage>
</organism>
<gene>
    <name evidence="1" type="ORF">DSLASN_26510</name>
</gene>
<proteinExistence type="predicted"/>
<protein>
    <submittedName>
        <fullName evidence="1">Uncharacterized protein</fullName>
    </submittedName>
</protein>
<dbReference type="EMBL" id="AP024488">
    <property type="protein sequence ID" value="BCS97019.1"/>
    <property type="molecule type" value="Genomic_DNA"/>
</dbReference>
<keyword evidence="2" id="KW-1185">Reference proteome</keyword>
<reference evidence="1 2" key="1">
    <citation type="submission" date="2021-02" db="EMBL/GenBank/DDBJ databases">
        <title>Complete genome of Desulfoluna sp. strain ASN36.</title>
        <authorList>
            <person name="Takahashi A."/>
            <person name="Kojima H."/>
            <person name="Fukui M."/>
        </authorList>
    </citation>
    <scope>NUCLEOTIDE SEQUENCE [LARGE SCALE GENOMIC DNA]</scope>
    <source>
        <strain evidence="1 2">ASN36</strain>
    </source>
</reference>